<organism evidence="2 3">
    <name type="scientific">Cucumis melo</name>
    <name type="common">Muskmelon</name>
    <dbReference type="NCBI Taxonomy" id="3656"/>
    <lineage>
        <taxon>Eukaryota</taxon>
        <taxon>Viridiplantae</taxon>
        <taxon>Streptophyta</taxon>
        <taxon>Embryophyta</taxon>
        <taxon>Tracheophyta</taxon>
        <taxon>Spermatophyta</taxon>
        <taxon>Magnoliopsida</taxon>
        <taxon>eudicotyledons</taxon>
        <taxon>Gunneridae</taxon>
        <taxon>Pentapetalae</taxon>
        <taxon>rosids</taxon>
        <taxon>fabids</taxon>
        <taxon>Cucurbitales</taxon>
        <taxon>Cucurbitaceae</taxon>
        <taxon>Benincaseae</taxon>
        <taxon>Cucumis</taxon>
    </lineage>
</organism>
<keyword evidence="2" id="KW-1185">Reference proteome</keyword>
<reference evidence="2" key="1">
    <citation type="submission" date="2025-05" db="UniProtKB">
        <authorList>
            <consortium name="RefSeq"/>
        </authorList>
    </citation>
    <scope>NUCLEOTIDE SEQUENCE [LARGE SCALE GENOMIC DNA]</scope>
</reference>
<dbReference type="Proteomes" id="UP001652600">
    <property type="component" value="Chromosome 2"/>
</dbReference>
<dbReference type="GeneID" id="103492138"/>
<dbReference type="RefSeq" id="XP_050937197.1">
    <property type="nucleotide sequence ID" value="XM_051081240.1"/>
</dbReference>
<evidence type="ECO:0000313" key="2">
    <source>
        <dbReference type="Proteomes" id="UP001652600"/>
    </source>
</evidence>
<feature type="compositionally biased region" description="Polar residues" evidence="1">
    <location>
        <begin position="1"/>
        <end position="14"/>
    </location>
</feature>
<feature type="region of interest" description="Disordered" evidence="1">
    <location>
        <begin position="1"/>
        <end position="51"/>
    </location>
</feature>
<evidence type="ECO:0000313" key="3">
    <source>
        <dbReference type="RefSeq" id="XP_050937197.1"/>
    </source>
</evidence>
<accession>A0ABM3KHE0</accession>
<feature type="compositionally biased region" description="Basic and acidic residues" evidence="1">
    <location>
        <begin position="136"/>
        <end position="159"/>
    </location>
</feature>
<sequence length="192" mass="20991">MAPINTNNSTTASSKENKKKRSVSASSGEAQEVQGAAKRSSHGSSSSFPIDYGFDFVIIDDPKIEEGVKKWKLDYEAAFRRQVAKDIDSRALALLSPLTMEDGATQLPDNSSFIQGISQKGMEIVGDFFEDFRQMGRTIPEKEASTKEHKSTPRKKGEDENYVDNGGATPSFVGEGEDYNLGGAGEERPEKE</sequence>
<feature type="region of interest" description="Disordered" evidence="1">
    <location>
        <begin position="136"/>
        <end position="192"/>
    </location>
</feature>
<gene>
    <name evidence="3" type="primary">LOC103492138</name>
</gene>
<reference evidence="3" key="2">
    <citation type="submission" date="2025-08" db="UniProtKB">
        <authorList>
            <consortium name="RefSeq"/>
        </authorList>
    </citation>
    <scope>IDENTIFICATION</scope>
    <source>
        <tissue evidence="3">Stem</tissue>
    </source>
</reference>
<evidence type="ECO:0000256" key="1">
    <source>
        <dbReference type="SAM" id="MobiDB-lite"/>
    </source>
</evidence>
<name>A0ABM3KHE0_CUCME</name>
<protein>
    <submittedName>
        <fullName evidence="3">Uncharacterized protein LOC103492138 isoform X1</fullName>
    </submittedName>
</protein>
<proteinExistence type="predicted"/>